<dbReference type="EMBL" id="JAMZMK010005768">
    <property type="protein sequence ID" value="KAI7752014.1"/>
    <property type="molecule type" value="Genomic_DNA"/>
</dbReference>
<proteinExistence type="inferred from homology"/>
<dbReference type="PANTHER" id="PTHR45934">
    <property type="entry name" value="FAD/NAD(P)-BINDING OXIDOREDUCTASE FAMILY PROTEIN"/>
    <property type="match status" value="1"/>
</dbReference>
<feature type="domain" description="FAD-binding" evidence="4">
    <location>
        <begin position="514"/>
        <end position="864"/>
    </location>
</feature>
<evidence type="ECO:0000256" key="1">
    <source>
        <dbReference type="ARBA" id="ARBA00023002"/>
    </source>
</evidence>
<dbReference type="SUPFAM" id="SSF51905">
    <property type="entry name" value="FAD/NAD(P)-binding domain"/>
    <property type="match status" value="2"/>
</dbReference>
<dbReference type="Gene3D" id="3.50.50.60">
    <property type="entry name" value="FAD/NAD(P)-binding domain"/>
    <property type="match status" value="2"/>
</dbReference>
<dbReference type="InterPro" id="IPR002938">
    <property type="entry name" value="FAD-bd"/>
</dbReference>
<dbReference type="InterPro" id="IPR036188">
    <property type="entry name" value="FAD/NAD-bd_sf"/>
</dbReference>
<feature type="domain" description="FAD-binding" evidence="4">
    <location>
        <begin position="54"/>
        <end position="391"/>
    </location>
</feature>
<sequence length="920" mass="101450">MAALSSSLLPLTSHFLHQKTTNPNLTHYSFPIQTKPHKTTKLSSPTIASIRKEEVVIVGAGIAGLSTAVSLHRLGVRSVVLEQAESLRTGGTSLTLFKNGWKVLDAMGVGDELRSQYLEIQGMVIKSEIGRELRSFTFKEVDQTQEVRAVERRTLLETLAKQLPVDSICFSSKLARIEENKDGETLLQLVNGTRISSKVVIGCDGIRSSVAKWMGFSEPKYVGYCAFRGLADYPNGQPFRPRVNYIYGQGIRAGYVPVSPTKVYWFVCFNSPSPGPKITDPLVLKNQTKELIKKWPSELQNIVDATPDDTIIRTPLVDRWLWPGFSPPASLGGAVLVGDAWHPMTPNLGQGACCALEDAVVLVQKLAPALKAGPMAIEDALRSYQNERWPRIFPLTVRANVVGAVLQLENPVVCAVRDNVLVPKLIRLGPIGHKTHRQQHNTLYHGRFSFFAKTPFTLTSMAALSSSLLPLTSHFLHQKTTNPNLTHYSFPIQTKPHKTTKLSSPTIASIRKEEVVIVGAGIAGLSTAVSLHRLGVRSVVLEQAESLRTGGTSLTLFKNGWKVLDAMGVGDELRSQYLEIQGMVIKTEIGRELRSFTFKEVDQTYSPKSVFDSYGNSQEVRAVERRTLLETLAKQLPVDSICFSSKLARIEENKDGETLLQLVNGTRISSKVVIGCDGIRSSVAKWMGFSEPKYVGYCAFRGLADYPNGQPFGPRVNYIYGQGIRAGYVPVSPTKVYWFVCFNSPSPGPKITDPLVLKNQTKELIKQWPSELQNIVDATPDDTIIRTPLVDRWLWPGFSPPASLGGAVLVGDAWHPMTPNLGQGACCALEDAVVLVQKLEPALKAGPMAIEDALRSYQNERWPRIFPLTVRANVVGAVLQLENPVVCAVRDNVLVPKLIRLGPMLEHTNFEFEPLHQTKV</sequence>
<reference evidence="5" key="1">
    <citation type="submission" date="2022-06" db="EMBL/GenBank/DDBJ databases">
        <title>Uncovering the hologenomic basis of an extraordinary plant invasion.</title>
        <authorList>
            <person name="Bieker V.C."/>
            <person name="Martin M.D."/>
            <person name="Gilbert T."/>
            <person name="Hodgins K."/>
            <person name="Battlay P."/>
            <person name="Petersen B."/>
            <person name="Wilson J."/>
        </authorList>
    </citation>
    <scope>NUCLEOTIDE SEQUENCE</scope>
    <source>
        <strain evidence="5">AA19_3_7</strain>
        <tissue evidence="5">Leaf</tissue>
    </source>
</reference>
<comment type="caution">
    <text evidence="5">The sequence shown here is derived from an EMBL/GenBank/DDBJ whole genome shotgun (WGS) entry which is preliminary data.</text>
</comment>
<keyword evidence="6" id="KW-1185">Reference proteome</keyword>
<accession>A0AAD5D3E8</accession>
<dbReference type="InterPro" id="IPR044560">
    <property type="entry name" value="MOase"/>
</dbReference>
<dbReference type="PRINTS" id="PR00420">
    <property type="entry name" value="RNGMNOXGNASE"/>
</dbReference>
<dbReference type="GO" id="GO:0071949">
    <property type="term" value="F:FAD binding"/>
    <property type="evidence" value="ECO:0007669"/>
    <property type="project" value="InterPro"/>
</dbReference>
<gene>
    <name evidence="5" type="ORF">M8C21_030513</name>
</gene>
<protein>
    <recommendedName>
        <fullName evidence="4">FAD-binding domain-containing protein</fullName>
    </recommendedName>
</protein>
<comment type="similarity">
    <text evidence="3">Belongs to the 3-hydroxybenzoate 6-hydroxylase family.</text>
</comment>
<dbReference type="PANTHER" id="PTHR45934:SF9">
    <property type="entry name" value="FAD_NAD(P)-BINDING OXIDOREDUCTASE FAMILY PROTEIN"/>
    <property type="match status" value="1"/>
</dbReference>
<dbReference type="Pfam" id="PF01494">
    <property type="entry name" value="FAD_binding_3"/>
    <property type="match status" value="2"/>
</dbReference>
<evidence type="ECO:0000256" key="3">
    <source>
        <dbReference type="ARBA" id="ARBA00024018"/>
    </source>
</evidence>
<keyword evidence="2" id="KW-0503">Monooxygenase</keyword>
<keyword evidence="1" id="KW-0560">Oxidoreductase</keyword>
<organism evidence="5 6">
    <name type="scientific">Ambrosia artemisiifolia</name>
    <name type="common">Common ragweed</name>
    <dbReference type="NCBI Taxonomy" id="4212"/>
    <lineage>
        <taxon>Eukaryota</taxon>
        <taxon>Viridiplantae</taxon>
        <taxon>Streptophyta</taxon>
        <taxon>Embryophyta</taxon>
        <taxon>Tracheophyta</taxon>
        <taxon>Spermatophyta</taxon>
        <taxon>Magnoliopsida</taxon>
        <taxon>eudicotyledons</taxon>
        <taxon>Gunneridae</taxon>
        <taxon>Pentapetalae</taxon>
        <taxon>asterids</taxon>
        <taxon>campanulids</taxon>
        <taxon>Asterales</taxon>
        <taxon>Asteraceae</taxon>
        <taxon>Asteroideae</taxon>
        <taxon>Heliantheae alliance</taxon>
        <taxon>Heliantheae</taxon>
        <taxon>Ambrosia</taxon>
    </lineage>
</organism>
<evidence type="ECO:0000259" key="4">
    <source>
        <dbReference type="Pfam" id="PF01494"/>
    </source>
</evidence>
<name>A0AAD5D3E8_AMBAR</name>
<evidence type="ECO:0000256" key="2">
    <source>
        <dbReference type="ARBA" id="ARBA00023033"/>
    </source>
</evidence>
<evidence type="ECO:0000313" key="5">
    <source>
        <dbReference type="EMBL" id="KAI7752014.1"/>
    </source>
</evidence>
<dbReference type="Proteomes" id="UP001206925">
    <property type="component" value="Unassembled WGS sequence"/>
</dbReference>
<dbReference type="AlphaFoldDB" id="A0AAD5D3E8"/>
<dbReference type="GO" id="GO:0004497">
    <property type="term" value="F:monooxygenase activity"/>
    <property type="evidence" value="ECO:0007669"/>
    <property type="project" value="UniProtKB-KW"/>
</dbReference>
<evidence type="ECO:0000313" key="6">
    <source>
        <dbReference type="Proteomes" id="UP001206925"/>
    </source>
</evidence>